<evidence type="ECO:0000313" key="2">
    <source>
        <dbReference type="EMBL" id="MFD1947227.1"/>
    </source>
</evidence>
<dbReference type="PROSITE" id="PS51186">
    <property type="entry name" value="GNAT"/>
    <property type="match status" value="1"/>
</dbReference>
<dbReference type="RefSeq" id="WP_343918118.1">
    <property type="nucleotide sequence ID" value="NZ_BAAAJT010000002.1"/>
</dbReference>
<dbReference type="Pfam" id="PF13302">
    <property type="entry name" value="Acetyltransf_3"/>
    <property type="match status" value="1"/>
</dbReference>
<evidence type="ECO:0000259" key="1">
    <source>
        <dbReference type="PROSITE" id="PS51186"/>
    </source>
</evidence>
<reference evidence="3" key="1">
    <citation type="journal article" date="2019" name="Int. J. Syst. Evol. Microbiol.">
        <title>The Global Catalogue of Microorganisms (GCM) 10K type strain sequencing project: providing services to taxonomists for standard genome sequencing and annotation.</title>
        <authorList>
            <consortium name="The Broad Institute Genomics Platform"/>
            <consortium name="The Broad Institute Genome Sequencing Center for Infectious Disease"/>
            <person name="Wu L."/>
            <person name="Ma J."/>
        </authorList>
    </citation>
    <scope>NUCLEOTIDE SEQUENCE [LARGE SCALE GENOMIC DNA]</scope>
    <source>
        <strain evidence="3">CGMCC 1.12477</strain>
    </source>
</reference>
<dbReference type="EMBL" id="JBHUGD010000003">
    <property type="protein sequence ID" value="MFD1947227.1"/>
    <property type="molecule type" value="Genomic_DNA"/>
</dbReference>
<organism evidence="2 3">
    <name type="scientific">Nocardioides aestuarii</name>
    <dbReference type="NCBI Taxonomy" id="252231"/>
    <lineage>
        <taxon>Bacteria</taxon>
        <taxon>Bacillati</taxon>
        <taxon>Actinomycetota</taxon>
        <taxon>Actinomycetes</taxon>
        <taxon>Propionibacteriales</taxon>
        <taxon>Nocardioidaceae</taxon>
        <taxon>Nocardioides</taxon>
    </lineage>
</organism>
<dbReference type="Proteomes" id="UP001597351">
    <property type="component" value="Unassembled WGS sequence"/>
</dbReference>
<dbReference type="InterPro" id="IPR051531">
    <property type="entry name" value="N-acetyltransferase"/>
</dbReference>
<accession>A0ABW4TNW3</accession>
<name>A0ABW4TNW3_9ACTN</name>
<evidence type="ECO:0000313" key="3">
    <source>
        <dbReference type="Proteomes" id="UP001597351"/>
    </source>
</evidence>
<dbReference type="PANTHER" id="PTHR43792:SF1">
    <property type="entry name" value="N-ACETYLTRANSFERASE DOMAIN-CONTAINING PROTEIN"/>
    <property type="match status" value="1"/>
</dbReference>
<protein>
    <submittedName>
        <fullName evidence="2">GNAT family protein</fullName>
    </submittedName>
</protein>
<feature type="domain" description="N-acetyltransferase" evidence="1">
    <location>
        <begin position="10"/>
        <end position="167"/>
    </location>
</feature>
<dbReference type="SUPFAM" id="SSF55729">
    <property type="entry name" value="Acyl-CoA N-acyltransferases (Nat)"/>
    <property type="match status" value="1"/>
</dbReference>
<keyword evidence="3" id="KW-1185">Reference proteome</keyword>
<gene>
    <name evidence="2" type="ORF">ACFSDE_10530</name>
</gene>
<comment type="caution">
    <text evidence="2">The sequence shown here is derived from an EMBL/GenBank/DDBJ whole genome shotgun (WGS) entry which is preliminary data.</text>
</comment>
<sequence length="167" mass="18326">MTRELRTDRLVLRPVEESDLDTMLSIRNAPAVIATTGTGKELPRETMAGQLGRRVTSWRERELGSWLVLLDDEAIAFVEVTPIGEGSGVDPDEIEIGVVIHPDHWGRGLAAEAGLAAARDLFERAGLQRVYAEIDPDNAKSLRAIAKAPGVRKVDDELFELTAESLR</sequence>
<dbReference type="Gene3D" id="3.40.630.30">
    <property type="match status" value="1"/>
</dbReference>
<proteinExistence type="predicted"/>
<dbReference type="InterPro" id="IPR000182">
    <property type="entry name" value="GNAT_dom"/>
</dbReference>
<dbReference type="PANTHER" id="PTHR43792">
    <property type="entry name" value="GNAT FAMILY, PUTATIVE (AFU_ORTHOLOGUE AFUA_3G00765)-RELATED-RELATED"/>
    <property type="match status" value="1"/>
</dbReference>
<dbReference type="InterPro" id="IPR016181">
    <property type="entry name" value="Acyl_CoA_acyltransferase"/>
</dbReference>